<reference evidence="1 2" key="1">
    <citation type="journal article" date="2014" name="Agronomy (Basel)">
        <title>A Draft Genome Sequence for Ensete ventricosum, the Drought-Tolerant Tree Against Hunger.</title>
        <authorList>
            <person name="Harrison J."/>
            <person name="Moore K.A."/>
            <person name="Paszkiewicz K."/>
            <person name="Jones T."/>
            <person name="Grant M."/>
            <person name="Ambacheew D."/>
            <person name="Muzemil S."/>
            <person name="Studholme D.J."/>
        </authorList>
    </citation>
    <scope>NUCLEOTIDE SEQUENCE [LARGE SCALE GENOMIC DNA]</scope>
</reference>
<accession>A0A427ANB8</accession>
<proteinExistence type="predicted"/>
<organism evidence="1 2">
    <name type="scientific">Ensete ventricosum</name>
    <name type="common">Abyssinian banana</name>
    <name type="synonym">Musa ensete</name>
    <dbReference type="NCBI Taxonomy" id="4639"/>
    <lineage>
        <taxon>Eukaryota</taxon>
        <taxon>Viridiplantae</taxon>
        <taxon>Streptophyta</taxon>
        <taxon>Embryophyta</taxon>
        <taxon>Tracheophyta</taxon>
        <taxon>Spermatophyta</taxon>
        <taxon>Magnoliopsida</taxon>
        <taxon>Liliopsida</taxon>
        <taxon>Zingiberales</taxon>
        <taxon>Musaceae</taxon>
        <taxon>Ensete</taxon>
    </lineage>
</organism>
<protein>
    <submittedName>
        <fullName evidence="1">Uncharacterized protein</fullName>
    </submittedName>
</protein>
<dbReference type="EMBL" id="AMZH03001860">
    <property type="protein sequence ID" value="RRT77716.1"/>
    <property type="molecule type" value="Genomic_DNA"/>
</dbReference>
<dbReference type="Proteomes" id="UP000287651">
    <property type="component" value="Unassembled WGS sequence"/>
</dbReference>
<gene>
    <name evidence="1" type="ORF">B296_00007664</name>
</gene>
<sequence>MFARAVEEPFAHKRVLAGKGDADWWLFAHRGYACGHDARGQTACRQSWNSPTNATTCEQGTYARFHQPGEAAVMR</sequence>
<dbReference type="AlphaFoldDB" id="A0A427ANB8"/>
<evidence type="ECO:0000313" key="1">
    <source>
        <dbReference type="EMBL" id="RRT77716.1"/>
    </source>
</evidence>
<comment type="caution">
    <text evidence="1">The sequence shown here is derived from an EMBL/GenBank/DDBJ whole genome shotgun (WGS) entry which is preliminary data.</text>
</comment>
<evidence type="ECO:0000313" key="2">
    <source>
        <dbReference type="Proteomes" id="UP000287651"/>
    </source>
</evidence>
<name>A0A427ANB8_ENSVE</name>